<feature type="compositionally biased region" description="Basic residues" evidence="1">
    <location>
        <begin position="868"/>
        <end position="877"/>
    </location>
</feature>
<evidence type="ECO:0000313" key="3">
    <source>
        <dbReference type="Proteomes" id="UP000030669"/>
    </source>
</evidence>
<dbReference type="STRING" id="670483.S7RGV0"/>
<feature type="compositionally biased region" description="Basic and acidic residues" evidence="1">
    <location>
        <begin position="529"/>
        <end position="541"/>
    </location>
</feature>
<evidence type="ECO:0000256" key="1">
    <source>
        <dbReference type="SAM" id="MobiDB-lite"/>
    </source>
</evidence>
<dbReference type="OMA" id="VHANHPE"/>
<feature type="compositionally biased region" description="Polar residues" evidence="1">
    <location>
        <begin position="637"/>
        <end position="649"/>
    </location>
</feature>
<evidence type="ECO:0000313" key="2">
    <source>
        <dbReference type="EMBL" id="EPQ53440.1"/>
    </source>
</evidence>
<feature type="compositionally biased region" description="Low complexity" evidence="1">
    <location>
        <begin position="789"/>
        <end position="801"/>
    </location>
</feature>
<feature type="compositionally biased region" description="Low complexity" evidence="1">
    <location>
        <begin position="352"/>
        <end position="367"/>
    </location>
</feature>
<organism evidence="2 3">
    <name type="scientific">Gloeophyllum trabeum (strain ATCC 11539 / FP-39264 / Madison 617)</name>
    <name type="common">Brown rot fungus</name>
    <dbReference type="NCBI Taxonomy" id="670483"/>
    <lineage>
        <taxon>Eukaryota</taxon>
        <taxon>Fungi</taxon>
        <taxon>Dikarya</taxon>
        <taxon>Basidiomycota</taxon>
        <taxon>Agaricomycotina</taxon>
        <taxon>Agaricomycetes</taxon>
        <taxon>Gloeophyllales</taxon>
        <taxon>Gloeophyllaceae</taxon>
        <taxon>Gloeophyllum</taxon>
    </lineage>
</organism>
<keyword evidence="3" id="KW-1185">Reference proteome</keyword>
<feature type="compositionally biased region" description="Basic and acidic residues" evidence="1">
    <location>
        <begin position="369"/>
        <end position="378"/>
    </location>
</feature>
<dbReference type="eggNOG" id="ENOG502ST4R">
    <property type="taxonomic scope" value="Eukaryota"/>
</dbReference>
<reference evidence="2 3" key="1">
    <citation type="journal article" date="2012" name="Science">
        <title>The Paleozoic origin of enzymatic lignin decomposition reconstructed from 31 fungal genomes.</title>
        <authorList>
            <person name="Floudas D."/>
            <person name="Binder M."/>
            <person name="Riley R."/>
            <person name="Barry K."/>
            <person name="Blanchette R.A."/>
            <person name="Henrissat B."/>
            <person name="Martinez A.T."/>
            <person name="Otillar R."/>
            <person name="Spatafora J.W."/>
            <person name="Yadav J.S."/>
            <person name="Aerts A."/>
            <person name="Benoit I."/>
            <person name="Boyd A."/>
            <person name="Carlson A."/>
            <person name="Copeland A."/>
            <person name="Coutinho P.M."/>
            <person name="de Vries R.P."/>
            <person name="Ferreira P."/>
            <person name="Findley K."/>
            <person name="Foster B."/>
            <person name="Gaskell J."/>
            <person name="Glotzer D."/>
            <person name="Gorecki P."/>
            <person name="Heitman J."/>
            <person name="Hesse C."/>
            <person name="Hori C."/>
            <person name="Igarashi K."/>
            <person name="Jurgens J.A."/>
            <person name="Kallen N."/>
            <person name="Kersten P."/>
            <person name="Kohler A."/>
            <person name="Kuees U."/>
            <person name="Kumar T.K.A."/>
            <person name="Kuo A."/>
            <person name="LaButti K."/>
            <person name="Larrondo L.F."/>
            <person name="Lindquist E."/>
            <person name="Ling A."/>
            <person name="Lombard V."/>
            <person name="Lucas S."/>
            <person name="Lundell T."/>
            <person name="Martin R."/>
            <person name="McLaughlin D.J."/>
            <person name="Morgenstern I."/>
            <person name="Morin E."/>
            <person name="Murat C."/>
            <person name="Nagy L.G."/>
            <person name="Nolan M."/>
            <person name="Ohm R.A."/>
            <person name="Patyshakuliyeva A."/>
            <person name="Rokas A."/>
            <person name="Ruiz-Duenas F.J."/>
            <person name="Sabat G."/>
            <person name="Salamov A."/>
            <person name="Samejima M."/>
            <person name="Schmutz J."/>
            <person name="Slot J.C."/>
            <person name="St John F."/>
            <person name="Stenlid J."/>
            <person name="Sun H."/>
            <person name="Sun S."/>
            <person name="Syed K."/>
            <person name="Tsang A."/>
            <person name="Wiebenga A."/>
            <person name="Young D."/>
            <person name="Pisabarro A."/>
            <person name="Eastwood D.C."/>
            <person name="Martin F."/>
            <person name="Cullen D."/>
            <person name="Grigoriev I.V."/>
            <person name="Hibbett D.S."/>
        </authorList>
    </citation>
    <scope>NUCLEOTIDE SEQUENCE [LARGE SCALE GENOMIC DNA]</scope>
    <source>
        <strain evidence="2 3">ATCC 11539</strain>
    </source>
</reference>
<dbReference type="AlphaFoldDB" id="S7RGV0"/>
<accession>S7RGV0</accession>
<dbReference type="RefSeq" id="XP_007867784.1">
    <property type="nucleotide sequence ID" value="XM_007869593.1"/>
</dbReference>
<feature type="compositionally biased region" description="Low complexity" evidence="1">
    <location>
        <begin position="679"/>
        <end position="711"/>
    </location>
</feature>
<feature type="compositionally biased region" description="Low complexity" evidence="1">
    <location>
        <begin position="650"/>
        <end position="663"/>
    </location>
</feature>
<protein>
    <submittedName>
        <fullName evidence="2">Uncharacterized protein</fullName>
    </submittedName>
</protein>
<dbReference type="HOGENOM" id="CLU_312396_0_0_1"/>
<gene>
    <name evidence="2" type="ORF">GLOTRDRAFT_122113</name>
</gene>
<dbReference type="Proteomes" id="UP000030669">
    <property type="component" value="Unassembled WGS sequence"/>
</dbReference>
<sequence>MFVLSYHRGAQRGLILGYPFILKGLTGERLRLIYHSSIQRLAVSEVRAPDDCWHPHRRLTDLPYPKWMPSPLLVQDLTEIAMRLLRRPRRARRLPRRNPSPTPPLTLIASANDPVGAKAHNESRPGDCESVRACFKSGFCTHPPHPHAPAMSYVTQQQYHQLAARAPPPNWSGPWPPPVGSGPWPPGFPGPPPPPPGVPVNAQSWQRGQWVFNPAFRAHVAPQMPANFAQWAHFGFAQQGQQAQAQSYNPYKRVPKQPDPSYWSTELKDNGLGLENMHIRNESAELHAPNTPWTWAPRELEQPSSAREGLPPARRASDYASASTSSSTQPSTSQSNQPRDHRRQNSEPPDPARTTAASNSRTSSLSRHGSLDRRDGHGNHHHHKKEKEPDVFTAKRELQPTFSPSIVRTPEYYRTRPSSPTSNTRSATGSLRSIPETPTRGAPLRASATVPAISTSGLGGTGSMSNITNAASFTEEPAGLLSPLVGATPRVATLDQAMRREEERERYGSSSGTQQERERYGSSSSSQQHQERERDRDRDRYGSSSRAAETNSRQYSSSSSSSTVRPSDTQYSSSSSRPSDTQYSSSGTTARPSDSYSSSTARATDTHRPRTTSTSQPQYSSASSRDQKQSSSRAAEQQYSASRSTDQPKYSSSSSQQYSSSRSTEQPYSSSRATEQPYSGSRSSEVPYSSSRSTDQPKYSSSSQQYSSSRSAEQPKYTTGSHHHTVDAHYTGSSSRSADPPYTTGGARPITRHHSEPAVSPPPGIPARSPAQMQVSPGVRSIYSQRSDSSGSTSTSTSGSGAPIYSRPREAYSMSRPETRAQVQSYSQQSRAPTTQPQSYSQPETRSQAQTPSQSQMQQPPSSQSQSQRRRVRKGYWNRRGDYLTPDMYIVYAPHDRANPPDLKDYPAEGEGYLDHEGRFVPYDASRQELPESIPLRGQPPRIPYDRPSVYALSVTPPTPTHQVSRLGLQLFIGIGSCLFYVSLYQRAYISKKTLYEYKCKLQAQL</sequence>
<feature type="compositionally biased region" description="Low complexity" evidence="1">
    <location>
        <begin position="847"/>
        <end position="867"/>
    </location>
</feature>
<feature type="region of interest" description="Disordered" evidence="1">
    <location>
        <begin position="170"/>
        <end position="195"/>
    </location>
</feature>
<feature type="compositionally biased region" description="Low complexity" evidence="1">
    <location>
        <begin position="311"/>
        <end position="337"/>
    </location>
</feature>
<feature type="region of interest" description="Disordered" evidence="1">
    <location>
        <begin position="289"/>
        <end position="462"/>
    </location>
</feature>
<feature type="region of interest" description="Disordered" evidence="1">
    <location>
        <begin position="499"/>
        <end position="878"/>
    </location>
</feature>
<dbReference type="EMBL" id="KB469305">
    <property type="protein sequence ID" value="EPQ53440.1"/>
    <property type="molecule type" value="Genomic_DNA"/>
</dbReference>
<feature type="compositionally biased region" description="Low complexity" evidence="1">
    <location>
        <begin position="611"/>
        <end position="635"/>
    </location>
</feature>
<feature type="compositionally biased region" description="Basic and acidic residues" evidence="1">
    <location>
        <begin position="386"/>
        <end position="398"/>
    </location>
</feature>
<feature type="region of interest" description="Disordered" evidence="1">
    <location>
        <begin position="245"/>
        <end position="268"/>
    </location>
</feature>
<dbReference type="GeneID" id="19300810"/>
<dbReference type="KEGG" id="gtr:GLOTRDRAFT_122113"/>
<name>S7RGV0_GLOTA</name>
<feature type="compositionally biased region" description="Polar residues" evidence="1">
    <location>
        <begin position="821"/>
        <end position="846"/>
    </location>
</feature>
<proteinExistence type="predicted"/>
<dbReference type="OrthoDB" id="3255291at2759"/>
<feature type="compositionally biased region" description="Low complexity" evidence="1">
    <location>
        <begin position="415"/>
        <end position="428"/>
    </location>
</feature>
<feature type="compositionally biased region" description="Polar residues" evidence="1">
    <location>
        <begin position="664"/>
        <end position="678"/>
    </location>
</feature>
<feature type="compositionally biased region" description="Polar residues" evidence="1">
    <location>
        <begin position="563"/>
        <end position="603"/>
    </location>
</feature>